<dbReference type="EMBL" id="JANBOH010000001">
    <property type="protein sequence ID" value="KAJ1648715.1"/>
    <property type="molecule type" value="Genomic_DNA"/>
</dbReference>
<gene>
    <name evidence="2" type="ORF">LPJ64_000034</name>
</gene>
<comment type="caution">
    <text evidence="2">The sequence shown here is derived from an EMBL/GenBank/DDBJ whole genome shotgun (WGS) entry which is preliminary data.</text>
</comment>
<evidence type="ECO:0008006" key="4">
    <source>
        <dbReference type="Google" id="ProtNLM"/>
    </source>
</evidence>
<organism evidence="2 3">
    <name type="scientific">Coemansia asiatica</name>
    <dbReference type="NCBI Taxonomy" id="1052880"/>
    <lineage>
        <taxon>Eukaryota</taxon>
        <taxon>Fungi</taxon>
        <taxon>Fungi incertae sedis</taxon>
        <taxon>Zoopagomycota</taxon>
        <taxon>Kickxellomycotina</taxon>
        <taxon>Kickxellomycetes</taxon>
        <taxon>Kickxellales</taxon>
        <taxon>Kickxellaceae</taxon>
        <taxon>Coemansia</taxon>
    </lineage>
</organism>
<feature type="region of interest" description="Disordered" evidence="1">
    <location>
        <begin position="1"/>
        <end position="28"/>
    </location>
</feature>
<proteinExistence type="predicted"/>
<dbReference type="Proteomes" id="UP001145021">
    <property type="component" value="Unassembled WGS sequence"/>
</dbReference>
<evidence type="ECO:0000313" key="3">
    <source>
        <dbReference type="Proteomes" id="UP001145021"/>
    </source>
</evidence>
<sequence length="562" mass="60523">MDSQCTGSQTQPSQGLSVTSRDGNGATDQISELSREWMQSLMSQAPMHPFTEMPHSESLVSATPVITAMPDIARSTAADQTASSGCGAVSSDSDSDDFSKSLSFFLSQHLSQQNSGLSSQQMTNQIQQQQEHLGAAAKRAHVNCGMLPVSNAGSAFGSEFTNIFDIGYDDRRRIINMPNPLGNLSLDIPINPQPVQPMLGMELVGAHQAADKHPMYGVQAQPQTQSQQRQHQQNMLMASMACARPRSLDPAGTGFAELQAAKTVGGDTTTLTLMPTPTPMSRNMVTVKAIADSSSRSALGISGSKRSKLSSPATTLAGPISRSVSMVGGLTANSKPRRGRPPLASKRAASAGKALSQSSDHCGGGGVFGIQIPDEATQISVPGTPVTCIDMPLSATMSPSLASASALLPHRVDRQLAAESRPLLFVRPSTSKVQSRRRKRQCATPRETDAQEPGENCADKPGDESQDAVHWQRISEQRRRDAMRESFDLLKRMLPQKYMDSDDGRELARPVLLARFVRWVDDTLIEMEALKSEVFRLRLCCQSVSSNEPETTQPAESLSNMK</sequence>
<dbReference type="AlphaFoldDB" id="A0A9W7XRP3"/>
<evidence type="ECO:0000313" key="2">
    <source>
        <dbReference type="EMBL" id="KAJ1648715.1"/>
    </source>
</evidence>
<keyword evidence="3" id="KW-1185">Reference proteome</keyword>
<dbReference type="CDD" id="cd00083">
    <property type="entry name" value="bHLH_SF"/>
    <property type="match status" value="1"/>
</dbReference>
<protein>
    <recommendedName>
        <fullName evidence="4">BHLH domain-containing protein</fullName>
    </recommendedName>
</protein>
<evidence type="ECO:0000256" key="1">
    <source>
        <dbReference type="SAM" id="MobiDB-lite"/>
    </source>
</evidence>
<feature type="region of interest" description="Disordered" evidence="1">
    <location>
        <begin position="428"/>
        <end position="470"/>
    </location>
</feature>
<name>A0A9W7XRP3_9FUNG</name>
<feature type="region of interest" description="Disordered" evidence="1">
    <location>
        <begin position="327"/>
        <end position="362"/>
    </location>
</feature>
<accession>A0A9W7XRP3</accession>
<reference evidence="2" key="1">
    <citation type="submission" date="2022-07" db="EMBL/GenBank/DDBJ databases">
        <title>Phylogenomic reconstructions and comparative analyses of Kickxellomycotina fungi.</title>
        <authorList>
            <person name="Reynolds N.K."/>
            <person name="Stajich J.E."/>
            <person name="Barry K."/>
            <person name="Grigoriev I.V."/>
            <person name="Crous P."/>
            <person name="Smith M.E."/>
        </authorList>
    </citation>
    <scope>NUCLEOTIDE SEQUENCE</scope>
    <source>
        <strain evidence="2">NBRC 105413</strain>
    </source>
</reference>